<dbReference type="InterPro" id="IPR001138">
    <property type="entry name" value="Zn2Cys6_DnaBD"/>
</dbReference>
<dbReference type="Pfam" id="PF04082">
    <property type="entry name" value="Fungal_trans"/>
    <property type="match status" value="1"/>
</dbReference>
<protein>
    <recommendedName>
        <fullName evidence="4">Zn(2)-C6 fungal-type domain-containing protein</fullName>
    </recommendedName>
</protein>
<evidence type="ECO:0000313" key="6">
    <source>
        <dbReference type="Proteomes" id="UP000235672"/>
    </source>
</evidence>
<dbReference type="SMART" id="SM00906">
    <property type="entry name" value="Fungal_trans"/>
    <property type="match status" value="1"/>
</dbReference>
<evidence type="ECO:0000259" key="4">
    <source>
        <dbReference type="PROSITE" id="PS50048"/>
    </source>
</evidence>
<evidence type="ECO:0000256" key="1">
    <source>
        <dbReference type="ARBA" id="ARBA00004123"/>
    </source>
</evidence>
<keyword evidence="3" id="KW-0539">Nucleus</keyword>
<evidence type="ECO:0000313" key="5">
    <source>
        <dbReference type="EMBL" id="PMD25958.1"/>
    </source>
</evidence>
<dbReference type="STRING" id="1745343.A0A2J6QI73"/>
<sequence>MSLPSSNPVDDGGEPLKIWNCVSCRRRKLRCDRHHPCAPCTRNKLECVFPTSGRLPRRSRNGDHAARKQVELVGRLRRLEAMVGGLSSQVENAAGFSQRGHVIDSAASEPTAINSKRSSVCINEVTEPPQVAEDFGVLEVASNGDLVVGESFWTVFCKEVEDIFEAVQGRTVMKFDDNSSSSMSDSSPHTGYYNFLLRSTSATRWKKDNYPLPSQMLFLWQIYTENIDPFIKILHRPTMTKVIQEIRTSYDSLDTSMRTLVLAISFAAIMSLEDDEATTFNTEKDELMARFRLGTEQALEQADILNHPDTTLIQALVIYLSALQHSGETKLAWFLAGLLVRIAVSMNLHLDGSKLDNISPFEVEMRRRLWWQICLIDSRSEYSQVSTFKMSQYMFDTELPTNNNDVNIDPSMTLPPVNIEGWTDVTPFLLRCEICMLSHRLQAMGPAIANINERYELFMRTQSRLRTTYLSHTDDAHRLQSFVVTSVCFFFSKVKLLLPSQRYDLDGVPTGPEPASIFASQMLLVENTFRLQNEVTWKGYRWQLRERHLPWNALRFVLEHLRTEKDWGAFSDRALRTAKTSLETVSQAARNDPRFQQLLLLLAMAQKRAEESHHRGDGSSSADATFPDNSTAEVEANLSVHLAQHKINGEISYGSSQELLLDTTASDGIEMDWQVWDEIAGDLDFWDMNCL</sequence>
<comment type="subcellular location">
    <subcellularLocation>
        <location evidence="1">Nucleus</location>
    </subcellularLocation>
</comment>
<dbReference type="InterPro" id="IPR036864">
    <property type="entry name" value="Zn2-C6_fun-type_DNA-bd_sf"/>
</dbReference>
<dbReference type="GO" id="GO:0003677">
    <property type="term" value="F:DNA binding"/>
    <property type="evidence" value="ECO:0007669"/>
    <property type="project" value="InterPro"/>
</dbReference>
<dbReference type="Gene3D" id="4.10.240.10">
    <property type="entry name" value="Zn(2)-C6 fungal-type DNA-binding domain"/>
    <property type="match status" value="1"/>
</dbReference>
<evidence type="ECO:0000256" key="2">
    <source>
        <dbReference type="ARBA" id="ARBA00022723"/>
    </source>
</evidence>
<dbReference type="PROSITE" id="PS50048">
    <property type="entry name" value="ZN2_CY6_FUNGAL_2"/>
    <property type="match status" value="1"/>
</dbReference>
<gene>
    <name evidence="5" type="ORF">NA56DRAFT_564334</name>
</gene>
<feature type="domain" description="Zn(2)-C6 fungal-type" evidence="4">
    <location>
        <begin position="20"/>
        <end position="49"/>
    </location>
</feature>
<dbReference type="Pfam" id="PF00172">
    <property type="entry name" value="Zn_clus"/>
    <property type="match status" value="1"/>
</dbReference>
<dbReference type="EMBL" id="KZ613469">
    <property type="protein sequence ID" value="PMD25958.1"/>
    <property type="molecule type" value="Genomic_DNA"/>
</dbReference>
<evidence type="ECO:0000256" key="3">
    <source>
        <dbReference type="ARBA" id="ARBA00023242"/>
    </source>
</evidence>
<dbReference type="GO" id="GO:0006351">
    <property type="term" value="P:DNA-templated transcription"/>
    <property type="evidence" value="ECO:0007669"/>
    <property type="project" value="InterPro"/>
</dbReference>
<name>A0A2J6QI73_9HELO</name>
<dbReference type="PANTHER" id="PTHR31001:SF50">
    <property type="entry name" value="ZN(II)2CYS6 TRANSCRIPTION FACTOR (EUROFUNG)"/>
    <property type="match status" value="1"/>
</dbReference>
<accession>A0A2J6QI73</accession>
<dbReference type="Proteomes" id="UP000235672">
    <property type="component" value="Unassembled WGS sequence"/>
</dbReference>
<dbReference type="GO" id="GO:0008270">
    <property type="term" value="F:zinc ion binding"/>
    <property type="evidence" value="ECO:0007669"/>
    <property type="project" value="InterPro"/>
</dbReference>
<dbReference type="SMART" id="SM00066">
    <property type="entry name" value="GAL4"/>
    <property type="match status" value="1"/>
</dbReference>
<dbReference type="CDD" id="cd00067">
    <property type="entry name" value="GAL4"/>
    <property type="match status" value="1"/>
</dbReference>
<dbReference type="OrthoDB" id="435881at2759"/>
<dbReference type="AlphaFoldDB" id="A0A2J6QI73"/>
<organism evidence="5 6">
    <name type="scientific">Hyaloscypha hepaticicola</name>
    <dbReference type="NCBI Taxonomy" id="2082293"/>
    <lineage>
        <taxon>Eukaryota</taxon>
        <taxon>Fungi</taxon>
        <taxon>Dikarya</taxon>
        <taxon>Ascomycota</taxon>
        <taxon>Pezizomycotina</taxon>
        <taxon>Leotiomycetes</taxon>
        <taxon>Helotiales</taxon>
        <taxon>Hyaloscyphaceae</taxon>
        <taxon>Hyaloscypha</taxon>
    </lineage>
</organism>
<dbReference type="InterPro" id="IPR007219">
    <property type="entry name" value="XnlR_reg_dom"/>
</dbReference>
<dbReference type="InterPro" id="IPR050613">
    <property type="entry name" value="Sec_Metabolite_Reg"/>
</dbReference>
<dbReference type="SUPFAM" id="SSF57701">
    <property type="entry name" value="Zn2/Cys6 DNA-binding domain"/>
    <property type="match status" value="1"/>
</dbReference>
<keyword evidence="2" id="KW-0479">Metal-binding</keyword>
<dbReference type="CDD" id="cd12148">
    <property type="entry name" value="fungal_TF_MHR"/>
    <property type="match status" value="1"/>
</dbReference>
<dbReference type="GO" id="GO:0005634">
    <property type="term" value="C:nucleus"/>
    <property type="evidence" value="ECO:0007669"/>
    <property type="project" value="UniProtKB-SubCell"/>
</dbReference>
<proteinExistence type="predicted"/>
<keyword evidence="6" id="KW-1185">Reference proteome</keyword>
<dbReference type="GO" id="GO:0000981">
    <property type="term" value="F:DNA-binding transcription factor activity, RNA polymerase II-specific"/>
    <property type="evidence" value="ECO:0007669"/>
    <property type="project" value="InterPro"/>
</dbReference>
<reference evidence="5 6" key="1">
    <citation type="submission" date="2016-05" db="EMBL/GenBank/DDBJ databases">
        <title>A degradative enzymes factory behind the ericoid mycorrhizal symbiosis.</title>
        <authorList>
            <consortium name="DOE Joint Genome Institute"/>
            <person name="Martino E."/>
            <person name="Morin E."/>
            <person name="Grelet G."/>
            <person name="Kuo A."/>
            <person name="Kohler A."/>
            <person name="Daghino S."/>
            <person name="Barry K."/>
            <person name="Choi C."/>
            <person name="Cichocki N."/>
            <person name="Clum A."/>
            <person name="Copeland A."/>
            <person name="Hainaut M."/>
            <person name="Haridas S."/>
            <person name="Labutti K."/>
            <person name="Lindquist E."/>
            <person name="Lipzen A."/>
            <person name="Khouja H.-R."/>
            <person name="Murat C."/>
            <person name="Ohm R."/>
            <person name="Olson A."/>
            <person name="Spatafora J."/>
            <person name="Veneault-Fourrey C."/>
            <person name="Henrissat B."/>
            <person name="Grigoriev I."/>
            <person name="Martin F."/>
            <person name="Perotto S."/>
        </authorList>
    </citation>
    <scope>NUCLEOTIDE SEQUENCE [LARGE SCALE GENOMIC DNA]</scope>
    <source>
        <strain evidence="5 6">UAMH 7357</strain>
    </source>
</reference>
<dbReference type="PANTHER" id="PTHR31001">
    <property type="entry name" value="UNCHARACTERIZED TRANSCRIPTIONAL REGULATORY PROTEIN"/>
    <property type="match status" value="1"/>
</dbReference>